<proteinExistence type="predicted"/>
<gene>
    <name evidence="1" type="ORF">pC6.5c_631</name>
</gene>
<evidence type="ECO:0000313" key="1">
    <source>
        <dbReference type="EMBL" id="QCL10524.1"/>
    </source>
</evidence>
<keyword evidence="1" id="KW-0614">Plasmid</keyword>
<protein>
    <submittedName>
        <fullName evidence="1">Uncharacterized protein</fullName>
    </submittedName>
</protein>
<organism evidence="1">
    <name type="scientific">Rhizobium rhizogenes</name>
    <name type="common">Agrobacterium rhizogenes</name>
    <dbReference type="NCBI Taxonomy" id="359"/>
    <lineage>
        <taxon>Bacteria</taxon>
        <taxon>Pseudomonadati</taxon>
        <taxon>Pseudomonadota</taxon>
        <taxon>Alphaproteobacteria</taxon>
        <taxon>Hyphomicrobiales</taxon>
        <taxon>Rhizobiaceae</taxon>
        <taxon>Rhizobium/Agrobacterium group</taxon>
        <taxon>Rhizobium</taxon>
    </lineage>
</organism>
<dbReference type="AlphaFoldDB" id="A0A7S5DQP3"/>
<reference evidence="1" key="1">
    <citation type="submission" date="2018-12" db="EMBL/GenBank/DDBJ databases">
        <title>Three Rhizobium rhizogenes strains isolated from the same crown gall tumor carry diverse plasmids.</title>
        <authorList>
            <person name="Pulawska J."/>
            <person name="Kuzmanovic N."/>
        </authorList>
    </citation>
    <scope>NUCLEOTIDE SEQUENCE</scope>
    <source>
        <strain evidence="1">C6.5</strain>
        <plasmid evidence="1">pC6.5c</plasmid>
    </source>
</reference>
<accession>A0A7S5DQP3</accession>
<dbReference type="EMBL" id="MK318988">
    <property type="protein sequence ID" value="QCL10524.1"/>
    <property type="molecule type" value="Genomic_DNA"/>
</dbReference>
<geneLocation type="plasmid" evidence="1">
    <name>pC6.5c</name>
</geneLocation>
<name>A0A7S5DQP3_RHIRH</name>
<dbReference type="RefSeq" id="WP_200997322.1">
    <property type="nucleotide sequence ID" value="NZ_MK318988.1"/>
</dbReference>
<sequence length="45" mass="5584">MDRREFPQTYHYLHRYYDRNLTGDYLWEDKPAVDENGFRAVKFAV</sequence>